<name>A0A398CHY3_9BACL</name>
<comment type="caution">
    <text evidence="2">The sequence shown here is derived from an EMBL/GenBank/DDBJ whole genome shotgun (WGS) entry which is preliminary data.</text>
</comment>
<feature type="domain" description="SLH" evidence="1">
    <location>
        <begin position="53"/>
        <end position="116"/>
    </location>
</feature>
<evidence type="ECO:0000313" key="2">
    <source>
        <dbReference type="EMBL" id="RIE02866.1"/>
    </source>
</evidence>
<dbReference type="InterPro" id="IPR051465">
    <property type="entry name" value="Cell_Envelope_Struct_Comp"/>
</dbReference>
<dbReference type="InterPro" id="IPR001119">
    <property type="entry name" value="SLH_dom"/>
</dbReference>
<dbReference type="Proteomes" id="UP000266340">
    <property type="component" value="Unassembled WGS sequence"/>
</dbReference>
<dbReference type="Pfam" id="PF00395">
    <property type="entry name" value="SLH"/>
    <property type="match status" value="2"/>
</dbReference>
<reference evidence="2 3" key="1">
    <citation type="submission" date="2018-09" db="EMBL/GenBank/DDBJ databases">
        <title>Cohnella cavernae sp. nov., isolated from a karst cave.</title>
        <authorList>
            <person name="Zhu H."/>
        </authorList>
    </citation>
    <scope>NUCLEOTIDE SEQUENCE [LARGE SCALE GENOMIC DNA]</scope>
    <source>
        <strain evidence="2 3">K2E09-144</strain>
    </source>
</reference>
<organism evidence="2 3">
    <name type="scientific">Cohnella faecalis</name>
    <dbReference type="NCBI Taxonomy" id="2315694"/>
    <lineage>
        <taxon>Bacteria</taxon>
        <taxon>Bacillati</taxon>
        <taxon>Bacillota</taxon>
        <taxon>Bacilli</taxon>
        <taxon>Bacillales</taxon>
        <taxon>Paenibacillaceae</taxon>
        <taxon>Cohnella</taxon>
    </lineage>
</organism>
<dbReference type="PROSITE" id="PS51272">
    <property type="entry name" value="SLH"/>
    <property type="match status" value="2"/>
</dbReference>
<feature type="domain" description="SLH" evidence="1">
    <location>
        <begin position="202"/>
        <end position="265"/>
    </location>
</feature>
<accession>A0A398CHY3</accession>
<keyword evidence="3" id="KW-1185">Reference proteome</keyword>
<gene>
    <name evidence="2" type="ORF">D3H35_19780</name>
</gene>
<evidence type="ECO:0000259" key="1">
    <source>
        <dbReference type="PROSITE" id="PS51272"/>
    </source>
</evidence>
<dbReference type="AlphaFoldDB" id="A0A398CHY3"/>
<protein>
    <submittedName>
        <fullName evidence="2">S-layer homology domain-containing protein</fullName>
    </submittedName>
</protein>
<evidence type="ECO:0000313" key="3">
    <source>
        <dbReference type="Proteomes" id="UP000266340"/>
    </source>
</evidence>
<dbReference type="EMBL" id="QXJM01000039">
    <property type="protein sequence ID" value="RIE02866.1"/>
    <property type="molecule type" value="Genomic_DNA"/>
</dbReference>
<dbReference type="PANTHER" id="PTHR43308:SF5">
    <property type="entry name" value="S-LAYER PROTEIN _ PEPTIDOGLYCAN ENDO-BETA-N-ACETYLGLUCOSAMINIDASE"/>
    <property type="match status" value="1"/>
</dbReference>
<sequence>MLLFLWFFCRAGFLYSKKRGCHDVKKGWFWVVVITFCLSVVQQAPVIAKAPEAVATFSDVSGKHWAKTQIDQAVRKGYVKGYADGTFKPDKSVTVAEFLAMLFLSFTETDSAGNVTWSQATLDRFPDHVRARMIDGYGYDFSQGKPWYKNYADYAKFFGLMKDEYEGRYNEPLTRERASRIVIRMDEEFHTAIVEEYADLGIPLMKDYKYIEDYLRNDAAKTLISGILSGYPDGTWKPKKAVSRAEAISVIERFNDETLRKPVRVNLTGVPYSVVPGYGYADPQIIIFANNEMKQVHDTLTNALSNYKGVTERFNDRLVYFENEERLNGYVQQVYYNNDSWNGNSPLDVLITATGNAYGLVIPKAQGRYERAAQPLDLLLGIVYKDKASEARKVIDGAMISFRAGKLSGFEKLIGKRSMRIDPSSSEAIIISIGGYADR</sequence>
<proteinExistence type="predicted"/>
<dbReference type="PANTHER" id="PTHR43308">
    <property type="entry name" value="OUTER MEMBRANE PROTEIN ALPHA-RELATED"/>
    <property type="match status" value="1"/>
</dbReference>